<accession>A0A3B7MH65</accession>
<dbReference type="KEGG" id="pseg:D3H65_02620"/>
<name>A0A3B7MH65_9BACT</name>
<keyword evidence="3" id="KW-1185">Reference proteome</keyword>
<evidence type="ECO:0000313" key="2">
    <source>
        <dbReference type="EMBL" id="AXY72927.1"/>
    </source>
</evidence>
<dbReference type="RefSeq" id="WP_119048765.1">
    <property type="nucleotide sequence ID" value="NZ_CP032157.1"/>
</dbReference>
<reference evidence="2 3" key="1">
    <citation type="submission" date="2018-09" db="EMBL/GenBank/DDBJ databases">
        <title>Genome sequencing of strain 6GH32-13.</title>
        <authorList>
            <person name="Weon H.-Y."/>
            <person name="Heo J."/>
            <person name="Kwon S.-W."/>
        </authorList>
    </citation>
    <scope>NUCLEOTIDE SEQUENCE [LARGE SCALE GENOMIC DNA]</scope>
    <source>
        <strain evidence="2 3">5GH32-13</strain>
    </source>
</reference>
<feature type="compositionally biased region" description="Basic and acidic residues" evidence="1">
    <location>
        <begin position="485"/>
        <end position="499"/>
    </location>
</feature>
<feature type="compositionally biased region" description="Polar residues" evidence="1">
    <location>
        <begin position="442"/>
        <end position="451"/>
    </location>
</feature>
<sequence length="958" mass="108706">MIDLFRYIEHAYVQPPSADNSINIESGSDFQNTLRREKDQPDGSTRMRNTATAFITAHFTSAEPPFNLRKEWLAFHQGVKRMKDPNFNKLSSLTSAIFDRDAEDLLQSDLFMSDQELLNDSLVAVKLTTAYDQVNAAELVAMRQAIAFIALLAGNQLEDISAASVRSALLRPIYIPASLFPSKKTTAPPPSPNQEEHTEENTRIAGLQKQAAILKTTYETLMATSAEDLEIGTTHHETTIPVTALHAAVAAAPANEAATAPLPQSFVRLSNKTVNKLSTEVKTALQTNGIDAVTTSLPRMVSIIKEKWAGIAREIQPYELPAATKLYQLGIHTFATQAMKKTTQPADIILPDFSFAVTRPVGIGNLQVVRQELLGYEAGEISHIENVLEGELFRRTYKRSETSELTITDENETIQSEERDLQSTERNEMATESQKEAGHQTVAAQGQNSSTEYGKLVENSKSNYARSVTDRAVNSLTQRVKQQRVKREQKTFTEKTDHSFDNTKGEDKIRGIYQWVDKKYKNRIMNYGKRLLYDVVLPEPAAFLIESLENAEQPESFKLVKPIEPWFMPDNLDINNYMVLARFYGVTGNVEPPPTEFTITTTDVKTDKVEKVTDSYFYTAKLKVPDGYQAINGYVMLLTPDCFSEKGLPDENKNKSGLQYEFWIGDYRVIFGTSAPWDLFAGNYFVLSNQTGEIPVLFRTFSPIAKFGFSIAVNYKRMDQAFAKWQLKTFSAIMQGYRRLLAEYEEKLSQHQSMLRTQLLLTKNYSHNPSIERTELKRMFIHLLVSEHLATVGLPTPVHNSLFFLTDPNYVKKWGGVVAFFERAFEWENMMYFYYPYFYGRFARWGKLILIQDIDPQFEEFLKAGAARVVVPVRPGFEAAMAHYHETGHVWMGEEMPDIYSPLYISIIEEIKARNYAPGEEKCVAEWEVKLPTTLVMLKSDEDLPVWTPTVTCKPIEE</sequence>
<dbReference type="Proteomes" id="UP000263900">
    <property type="component" value="Chromosome"/>
</dbReference>
<feature type="region of interest" description="Disordered" evidence="1">
    <location>
        <begin position="477"/>
        <end position="499"/>
    </location>
</feature>
<feature type="region of interest" description="Disordered" evidence="1">
    <location>
        <begin position="407"/>
        <end position="451"/>
    </location>
</feature>
<protein>
    <submittedName>
        <fullName evidence="2">Uncharacterized protein</fullName>
    </submittedName>
</protein>
<evidence type="ECO:0000313" key="3">
    <source>
        <dbReference type="Proteomes" id="UP000263900"/>
    </source>
</evidence>
<dbReference type="OrthoDB" id="8563833at2"/>
<proteinExistence type="predicted"/>
<dbReference type="AlphaFoldDB" id="A0A3B7MH65"/>
<feature type="compositionally biased region" description="Polar residues" evidence="1">
    <location>
        <begin position="19"/>
        <end position="33"/>
    </location>
</feature>
<feature type="region of interest" description="Disordered" evidence="1">
    <location>
        <begin position="19"/>
        <end position="46"/>
    </location>
</feature>
<feature type="region of interest" description="Disordered" evidence="1">
    <location>
        <begin position="181"/>
        <end position="204"/>
    </location>
</feature>
<feature type="compositionally biased region" description="Basic and acidic residues" evidence="1">
    <location>
        <begin position="416"/>
        <end position="438"/>
    </location>
</feature>
<gene>
    <name evidence="2" type="ORF">D3H65_02620</name>
</gene>
<dbReference type="EMBL" id="CP032157">
    <property type="protein sequence ID" value="AXY72927.1"/>
    <property type="molecule type" value="Genomic_DNA"/>
</dbReference>
<evidence type="ECO:0000256" key="1">
    <source>
        <dbReference type="SAM" id="MobiDB-lite"/>
    </source>
</evidence>
<organism evidence="2 3">
    <name type="scientific">Paraflavitalea soli</name>
    <dbReference type="NCBI Taxonomy" id="2315862"/>
    <lineage>
        <taxon>Bacteria</taxon>
        <taxon>Pseudomonadati</taxon>
        <taxon>Bacteroidota</taxon>
        <taxon>Chitinophagia</taxon>
        <taxon>Chitinophagales</taxon>
        <taxon>Chitinophagaceae</taxon>
        <taxon>Paraflavitalea</taxon>
    </lineage>
</organism>